<feature type="transmembrane region" description="Helical" evidence="1">
    <location>
        <begin position="41"/>
        <end position="59"/>
    </location>
</feature>
<organism evidence="2 3">
    <name type="scientific">Mesomycoplasma hyopneumoniae 168-L</name>
    <dbReference type="NCBI Taxonomy" id="1116211"/>
    <lineage>
        <taxon>Bacteria</taxon>
        <taxon>Bacillati</taxon>
        <taxon>Mycoplasmatota</taxon>
        <taxon>Mycoplasmoidales</taxon>
        <taxon>Metamycoplasmataceae</taxon>
        <taxon>Mesomycoplasma</taxon>
    </lineage>
</organism>
<keyword evidence="1" id="KW-0812">Transmembrane</keyword>
<reference evidence="2 3" key="1">
    <citation type="journal article" date="2013" name="BMC Genomics">
        <title>Comparative genomic analyses of Mycoplasma hyopneumoniae pathogenic 168 strain and its high-passaged attenuated strain.</title>
        <authorList>
            <person name="Liu W."/>
            <person name="Xiao S."/>
            <person name="Li M."/>
            <person name="Guo S."/>
            <person name="Li S."/>
            <person name="Luo R."/>
            <person name="Feng Z."/>
            <person name="Li B."/>
            <person name="Zhou Z."/>
            <person name="Shao G."/>
            <person name="Chen H."/>
            <person name="Fang L."/>
        </authorList>
    </citation>
    <scope>NUCLEOTIDE SEQUENCE [LARGE SCALE GENOMIC DNA]</scope>
    <source>
        <strain evidence="2 3">168-L</strain>
    </source>
</reference>
<dbReference type="Proteomes" id="UP000013962">
    <property type="component" value="Chromosome"/>
</dbReference>
<sequence length="78" mass="9304">MVYYSKFVYIYDIKTKKINTIIPFSTLSFELIKKAKKKINFFKIYVIINFVKTFFTIFFKKISNINGGVLVLTIKKNF</sequence>
<protein>
    <recommendedName>
        <fullName evidence="4">Ribosomal protein S8</fullName>
    </recommendedName>
</protein>
<keyword evidence="1" id="KW-0472">Membrane</keyword>
<keyword evidence="1" id="KW-1133">Transmembrane helix</keyword>
<evidence type="ECO:0008006" key="4">
    <source>
        <dbReference type="Google" id="ProtNLM"/>
    </source>
</evidence>
<name>A0ABM5NNN6_MESH1</name>
<accession>A0ABM5NNN6</accession>
<gene>
    <name evidence="2" type="ORF">MHP168L_373</name>
</gene>
<dbReference type="EMBL" id="CP003131">
    <property type="protein sequence ID" value="AGM22151.1"/>
    <property type="molecule type" value="Genomic_DNA"/>
</dbReference>
<evidence type="ECO:0000313" key="3">
    <source>
        <dbReference type="Proteomes" id="UP000013962"/>
    </source>
</evidence>
<evidence type="ECO:0000313" key="2">
    <source>
        <dbReference type="EMBL" id="AGM22151.1"/>
    </source>
</evidence>
<evidence type="ECO:0000256" key="1">
    <source>
        <dbReference type="SAM" id="Phobius"/>
    </source>
</evidence>
<keyword evidence="3" id="KW-1185">Reference proteome</keyword>
<proteinExistence type="predicted"/>